<accession>A0A9N8YYK8</accession>
<dbReference type="Proteomes" id="UP000789405">
    <property type="component" value="Unassembled WGS sequence"/>
</dbReference>
<reference evidence="1" key="1">
    <citation type="submission" date="2021-06" db="EMBL/GenBank/DDBJ databases">
        <authorList>
            <person name="Kallberg Y."/>
            <person name="Tangrot J."/>
            <person name="Rosling A."/>
        </authorList>
    </citation>
    <scope>NUCLEOTIDE SEQUENCE</scope>
    <source>
        <strain evidence="1">MA453B</strain>
    </source>
</reference>
<comment type="caution">
    <text evidence="1">The sequence shown here is derived from an EMBL/GenBank/DDBJ whole genome shotgun (WGS) entry which is preliminary data.</text>
</comment>
<evidence type="ECO:0000313" key="1">
    <source>
        <dbReference type="EMBL" id="CAG8454537.1"/>
    </source>
</evidence>
<dbReference type="AlphaFoldDB" id="A0A9N8YYK8"/>
<sequence length="173" mass="20514">MTLVTTKDFFDLDNYLQISRKFDYTNGIYCFQNNHVYVVYEKDIFLNGNHGLYIFHSTRGYYATCVDLSTDFTETIPPIKNDELDQRKPIFRDIKPPIFAELINNKKIKTEEDAKLALNNFAKKLMEYQHNEFKNFSSNYIFSFIINNCKLKDFVDNIKETHELVIHHSNLCL</sequence>
<name>A0A9N8YYK8_9GLOM</name>
<proteinExistence type="predicted"/>
<dbReference type="EMBL" id="CAJVPY010000162">
    <property type="protein sequence ID" value="CAG8454537.1"/>
    <property type="molecule type" value="Genomic_DNA"/>
</dbReference>
<organism evidence="1 2">
    <name type="scientific">Dentiscutata erythropus</name>
    <dbReference type="NCBI Taxonomy" id="1348616"/>
    <lineage>
        <taxon>Eukaryota</taxon>
        <taxon>Fungi</taxon>
        <taxon>Fungi incertae sedis</taxon>
        <taxon>Mucoromycota</taxon>
        <taxon>Glomeromycotina</taxon>
        <taxon>Glomeromycetes</taxon>
        <taxon>Diversisporales</taxon>
        <taxon>Gigasporaceae</taxon>
        <taxon>Dentiscutata</taxon>
    </lineage>
</organism>
<keyword evidence="2" id="KW-1185">Reference proteome</keyword>
<dbReference type="OrthoDB" id="10390889at2759"/>
<gene>
    <name evidence="1" type="ORF">DERYTH_LOCUS695</name>
</gene>
<protein>
    <submittedName>
        <fullName evidence="1">7921_t:CDS:1</fullName>
    </submittedName>
</protein>
<evidence type="ECO:0000313" key="2">
    <source>
        <dbReference type="Proteomes" id="UP000789405"/>
    </source>
</evidence>